<evidence type="ECO:0000313" key="3">
    <source>
        <dbReference type="Proteomes" id="UP000799291"/>
    </source>
</evidence>
<evidence type="ECO:0000256" key="1">
    <source>
        <dbReference type="SAM" id="SignalP"/>
    </source>
</evidence>
<keyword evidence="3" id="KW-1185">Reference proteome</keyword>
<evidence type="ECO:0000313" key="2">
    <source>
        <dbReference type="EMBL" id="KAF2679537.1"/>
    </source>
</evidence>
<feature type="signal peptide" evidence="1">
    <location>
        <begin position="1"/>
        <end position="18"/>
    </location>
</feature>
<accession>A0A6G1IMR7</accession>
<reference evidence="2" key="1">
    <citation type="journal article" date="2020" name="Stud. Mycol.">
        <title>101 Dothideomycetes genomes: a test case for predicting lifestyles and emergence of pathogens.</title>
        <authorList>
            <person name="Haridas S."/>
            <person name="Albert R."/>
            <person name="Binder M."/>
            <person name="Bloem J."/>
            <person name="Labutti K."/>
            <person name="Salamov A."/>
            <person name="Andreopoulos B."/>
            <person name="Baker S."/>
            <person name="Barry K."/>
            <person name="Bills G."/>
            <person name="Bluhm B."/>
            <person name="Cannon C."/>
            <person name="Castanera R."/>
            <person name="Culley D."/>
            <person name="Daum C."/>
            <person name="Ezra D."/>
            <person name="Gonzalez J."/>
            <person name="Henrissat B."/>
            <person name="Kuo A."/>
            <person name="Liang C."/>
            <person name="Lipzen A."/>
            <person name="Lutzoni F."/>
            <person name="Magnuson J."/>
            <person name="Mondo S."/>
            <person name="Nolan M."/>
            <person name="Ohm R."/>
            <person name="Pangilinan J."/>
            <person name="Park H.-J."/>
            <person name="Ramirez L."/>
            <person name="Alfaro M."/>
            <person name="Sun H."/>
            <person name="Tritt A."/>
            <person name="Yoshinaga Y."/>
            <person name="Zwiers L.-H."/>
            <person name="Turgeon B."/>
            <person name="Goodwin S."/>
            <person name="Spatafora J."/>
            <person name="Crous P."/>
            <person name="Grigoriev I."/>
        </authorList>
    </citation>
    <scope>NUCLEOTIDE SEQUENCE</scope>
    <source>
        <strain evidence="2">CBS 122367</strain>
    </source>
</reference>
<gene>
    <name evidence="2" type="ORF">K458DRAFT_374656</name>
</gene>
<evidence type="ECO:0008006" key="4">
    <source>
        <dbReference type="Google" id="ProtNLM"/>
    </source>
</evidence>
<feature type="non-terminal residue" evidence="2">
    <location>
        <position position="208"/>
    </location>
</feature>
<proteinExistence type="predicted"/>
<keyword evidence="1" id="KW-0732">Signal</keyword>
<feature type="chain" id="PRO_5026356452" description="Extracellular membrane protein CFEM domain-containing protein" evidence="1">
    <location>
        <begin position="19"/>
        <end position="208"/>
    </location>
</feature>
<organism evidence="2 3">
    <name type="scientific">Lentithecium fluviatile CBS 122367</name>
    <dbReference type="NCBI Taxonomy" id="1168545"/>
    <lineage>
        <taxon>Eukaryota</taxon>
        <taxon>Fungi</taxon>
        <taxon>Dikarya</taxon>
        <taxon>Ascomycota</taxon>
        <taxon>Pezizomycotina</taxon>
        <taxon>Dothideomycetes</taxon>
        <taxon>Pleosporomycetidae</taxon>
        <taxon>Pleosporales</taxon>
        <taxon>Massarineae</taxon>
        <taxon>Lentitheciaceae</taxon>
        <taxon>Lentithecium</taxon>
    </lineage>
</organism>
<name>A0A6G1IMR7_9PLEO</name>
<dbReference type="OrthoDB" id="5398531at2759"/>
<protein>
    <recommendedName>
        <fullName evidence="4">Extracellular membrane protein CFEM domain-containing protein</fullName>
    </recommendedName>
</protein>
<dbReference type="Proteomes" id="UP000799291">
    <property type="component" value="Unassembled WGS sequence"/>
</dbReference>
<dbReference type="EMBL" id="MU005602">
    <property type="protein sequence ID" value="KAF2679537.1"/>
    <property type="molecule type" value="Genomic_DNA"/>
</dbReference>
<dbReference type="AlphaFoldDB" id="A0A6G1IMR7"/>
<sequence>MLPRLILLIANLYVGTKAQSSLTPSDCIASISSFPNCDSTNSILDRFSSCKSEFRQCGLTTSFDSEFDQYLVDWHDACDQYLSISITTPPVTQLTATLEQGVCESIYQSCDRWSRGYASCTATQSGGPELTSCRCATTLLSQASVCEIDGAQSCLQSSADITNLWEYRNCPGASTIFVQGAATTEDASQTQSTVTSPPAIGPSVTPIF</sequence>